<evidence type="ECO:0000313" key="4">
    <source>
        <dbReference type="Proteomes" id="UP000588083"/>
    </source>
</evidence>
<dbReference type="EMBL" id="BLRZ01000029">
    <property type="protein sequence ID" value="GFP29872.1"/>
    <property type="molecule type" value="Genomic_DNA"/>
</dbReference>
<dbReference type="AlphaFoldDB" id="A0A6V8PB35"/>
<dbReference type="GO" id="GO:0005524">
    <property type="term" value="F:ATP binding"/>
    <property type="evidence" value="ECO:0007669"/>
    <property type="project" value="InterPro"/>
</dbReference>
<dbReference type="GO" id="GO:0009236">
    <property type="term" value="P:cobalamin biosynthetic process"/>
    <property type="evidence" value="ECO:0007669"/>
    <property type="project" value="InterPro"/>
</dbReference>
<dbReference type="PANTHER" id="PTHR46638:SF1">
    <property type="entry name" value="CORRINOID ADENOSYLTRANSFERASE"/>
    <property type="match status" value="1"/>
</dbReference>
<evidence type="ECO:0000313" key="3">
    <source>
        <dbReference type="Proteomes" id="UP000569018"/>
    </source>
</evidence>
<reference evidence="3 4" key="1">
    <citation type="journal article" date="2020" name="Front. Microbiol.">
        <title>Single-cell genomics of novel Actinobacteria with the Wood-Ljungdahl pathway discovered in a serpentinizing system.</title>
        <authorList>
            <person name="Merino N."/>
            <person name="Kawai M."/>
            <person name="Boyd E.S."/>
            <person name="Colman D.R."/>
            <person name="McGlynn S.E."/>
            <person name="Nealson K.H."/>
            <person name="Kurokawa K."/>
            <person name="Hongoh Y."/>
        </authorList>
    </citation>
    <scope>NUCLEOTIDE SEQUENCE [LARGE SCALE GENOMIC DNA]</scope>
    <source>
        <strain evidence="1 4">S34</strain>
        <strain evidence="2 3">S47</strain>
    </source>
</reference>
<dbReference type="GO" id="GO:0008817">
    <property type="term" value="F:corrinoid adenosyltransferase activity"/>
    <property type="evidence" value="ECO:0007669"/>
    <property type="project" value="InterPro"/>
</dbReference>
<dbReference type="Proteomes" id="UP000569018">
    <property type="component" value="Unassembled WGS sequence"/>
</dbReference>
<dbReference type="InterPro" id="IPR003724">
    <property type="entry name" value="CblAdoTrfase_CobA"/>
</dbReference>
<feature type="non-terminal residue" evidence="1">
    <location>
        <position position="120"/>
    </location>
</feature>
<name>A0A6V8PB35_9ACTN</name>
<accession>A0A6V8PB35</accession>
<protein>
    <submittedName>
        <fullName evidence="1">Cob(I)alamin adenosyltransferase</fullName>
    </submittedName>
</protein>
<proteinExistence type="predicted"/>
<dbReference type="EMBL" id="BLSD01000487">
    <property type="protein sequence ID" value="GFP40816.1"/>
    <property type="molecule type" value="Genomic_DNA"/>
</dbReference>
<sequence>MDQRKGLIQVYTGSGKGKTTAALGLALRAVGRGYKVMFIQFIKQDRYETGEVKAAEMLSPYLKFARFGQYPTALDESGSLLPDMDIGESVREALQFARKVIREGEYDLVVLDEINVALDR</sequence>
<keyword evidence="4" id="KW-1185">Reference proteome</keyword>
<comment type="caution">
    <text evidence="1">The sequence shown here is derived from an EMBL/GenBank/DDBJ whole genome shotgun (WGS) entry which is preliminary data.</text>
</comment>
<dbReference type="Pfam" id="PF02572">
    <property type="entry name" value="CobA_CobO_BtuR"/>
    <property type="match status" value="1"/>
</dbReference>
<dbReference type="InterPro" id="IPR027417">
    <property type="entry name" value="P-loop_NTPase"/>
</dbReference>
<evidence type="ECO:0000313" key="2">
    <source>
        <dbReference type="EMBL" id="GFP40816.1"/>
    </source>
</evidence>
<dbReference type="Gene3D" id="3.40.50.300">
    <property type="entry name" value="P-loop containing nucleotide triphosphate hydrolases"/>
    <property type="match status" value="1"/>
</dbReference>
<organism evidence="1 4">
    <name type="scientific">Candidatus Hakubella thermalkaliphila</name>
    <dbReference type="NCBI Taxonomy" id="2754717"/>
    <lineage>
        <taxon>Bacteria</taxon>
        <taxon>Bacillati</taxon>
        <taxon>Actinomycetota</taxon>
        <taxon>Actinomycetota incertae sedis</taxon>
        <taxon>Candidatus Hakubellales</taxon>
        <taxon>Candidatus Hakubellaceae</taxon>
        <taxon>Candidatus Hakubella</taxon>
    </lineage>
</organism>
<dbReference type="PANTHER" id="PTHR46638">
    <property type="entry name" value="CORRINOID ADENOSYLTRANSFERASE"/>
    <property type="match status" value="1"/>
</dbReference>
<evidence type="ECO:0000313" key="1">
    <source>
        <dbReference type="EMBL" id="GFP29872.1"/>
    </source>
</evidence>
<dbReference type="RefSeq" id="WP_176236540.1">
    <property type="nucleotide sequence ID" value="NZ_BLRZ01000029.1"/>
</dbReference>
<gene>
    <name evidence="1" type="ORF">HKBW3S34_00792</name>
    <name evidence="2" type="ORF">HKBW3S47_02513</name>
</gene>
<keyword evidence="1" id="KW-0808">Transferase</keyword>
<dbReference type="SUPFAM" id="SSF52540">
    <property type="entry name" value="P-loop containing nucleoside triphosphate hydrolases"/>
    <property type="match status" value="1"/>
</dbReference>
<dbReference type="Proteomes" id="UP000588083">
    <property type="component" value="Unassembled WGS sequence"/>
</dbReference>